<proteinExistence type="predicted"/>
<keyword evidence="3" id="KW-1185">Reference proteome</keyword>
<organism evidence="2 3">
    <name type="scientific">Megalurothrips usitatus</name>
    <name type="common">bean blossom thrips</name>
    <dbReference type="NCBI Taxonomy" id="439358"/>
    <lineage>
        <taxon>Eukaryota</taxon>
        <taxon>Metazoa</taxon>
        <taxon>Ecdysozoa</taxon>
        <taxon>Arthropoda</taxon>
        <taxon>Hexapoda</taxon>
        <taxon>Insecta</taxon>
        <taxon>Pterygota</taxon>
        <taxon>Neoptera</taxon>
        <taxon>Paraneoptera</taxon>
        <taxon>Thysanoptera</taxon>
        <taxon>Terebrantia</taxon>
        <taxon>Thripoidea</taxon>
        <taxon>Thripidae</taxon>
        <taxon>Megalurothrips</taxon>
    </lineage>
</organism>
<feature type="region of interest" description="Disordered" evidence="1">
    <location>
        <begin position="62"/>
        <end position="88"/>
    </location>
</feature>
<feature type="compositionally biased region" description="Low complexity" evidence="1">
    <location>
        <begin position="72"/>
        <end position="88"/>
    </location>
</feature>
<evidence type="ECO:0000313" key="3">
    <source>
        <dbReference type="Proteomes" id="UP001075354"/>
    </source>
</evidence>
<comment type="caution">
    <text evidence="2">The sequence shown here is derived from an EMBL/GenBank/DDBJ whole genome shotgun (WGS) entry which is preliminary data.</text>
</comment>
<dbReference type="Proteomes" id="UP001075354">
    <property type="component" value="Chromosome 14"/>
</dbReference>
<evidence type="ECO:0000313" key="2">
    <source>
        <dbReference type="EMBL" id="KAJ1520711.1"/>
    </source>
</evidence>
<protein>
    <submittedName>
        <fullName evidence="2">Uncharacterized protein</fullName>
    </submittedName>
</protein>
<dbReference type="Gene3D" id="3.30.200.20">
    <property type="entry name" value="Phosphorylase Kinase, domain 1"/>
    <property type="match status" value="1"/>
</dbReference>
<feature type="compositionally biased region" description="Pro residues" evidence="1">
    <location>
        <begin position="112"/>
        <end position="125"/>
    </location>
</feature>
<gene>
    <name evidence="2" type="ORF">ONE63_003808</name>
</gene>
<accession>A0AAV7X840</accession>
<dbReference type="AlphaFoldDB" id="A0AAV7X840"/>
<name>A0AAV7X840_9NEOP</name>
<dbReference type="EMBL" id="JAPTSV010000014">
    <property type="protein sequence ID" value="KAJ1520711.1"/>
    <property type="molecule type" value="Genomic_DNA"/>
</dbReference>
<feature type="region of interest" description="Disordered" evidence="1">
    <location>
        <begin position="108"/>
        <end position="127"/>
    </location>
</feature>
<sequence>MAQARGKPVSPGNDNFTVERLVRVGYYELEKTIGKGNFAVVKLATHVVTKTQVRRRRAQVGLQGRVSRASRGGRPTCTAAAAPPRRPGATTTCCHFKMFILDRRRLGRPVRPLLPPPPPPPPPPQQLQLLLSLLGWPRSGRTWFGPPAPPASRRAQ</sequence>
<reference evidence="2" key="1">
    <citation type="submission" date="2022-12" db="EMBL/GenBank/DDBJ databases">
        <title>Chromosome-level genome assembly of the bean flower thrips Megalurothrips usitatus.</title>
        <authorList>
            <person name="Ma L."/>
            <person name="Liu Q."/>
            <person name="Li H."/>
            <person name="Cai W."/>
        </authorList>
    </citation>
    <scope>NUCLEOTIDE SEQUENCE</scope>
    <source>
        <strain evidence="2">Cailab_2022a</strain>
    </source>
</reference>
<evidence type="ECO:0000256" key="1">
    <source>
        <dbReference type="SAM" id="MobiDB-lite"/>
    </source>
</evidence>
<dbReference type="SUPFAM" id="SSF56112">
    <property type="entry name" value="Protein kinase-like (PK-like)"/>
    <property type="match status" value="1"/>
</dbReference>
<dbReference type="InterPro" id="IPR011009">
    <property type="entry name" value="Kinase-like_dom_sf"/>
</dbReference>